<keyword evidence="2" id="KW-1185">Reference proteome</keyword>
<organism evidence="1 2">
    <name type="scientific">Populus tomentosa</name>
    <name type="common">Chinese white poplar</name>
    <dbReference type="NCBI Taxonomy" id="118781"/>
    <lineage>
        <taxon>Eukaryota</taxon>
        <taxon>Viridiplantae</taxon>
        <taxon>Streptophyta</taxon>
        <taxon>Embryophyta</taxon>
        <taxon>Tracheophyta</taxon>
        <taxon>Spermatophyta</taxon>
        <taxon>Magnoliopsida</taxon>
        <taxon>eudicotyledons</taxon>
        <taxon>Gunneridae</taxon>
        <taxon>Pentapetalae</taxon>
        <taxon>rosids</taxon>
        <taxon>fabids</taxon>
        <taxon>Malpighiales</taxon>
        <taxon>Salicaceae</taxon>
        <taxon>Saliceae</taxon>
        <taxon>Populus</taxon>
    </lineage>
</organism>
<comment type="caution">
    <text evidence="1">The sequence shown here is derived from an EMBL/GenBank/DDBJ whole genome shotgun (WGS) entry which is preliminary data.</text>
</comment>
<proteinExistence type="predicted"/>
<evidence type="ECO:0000313" key="1">
    <source>
        <dbReference type="EMBL" id="KAG6779845.1"/>
    </source>
</evidence>
<name>A0A8X8AF07_POPTO</name>
<protein>
    <submittedName>
        <fullName evidence="1">Uncharacterized protein</fullName>
    </submittedName>
</protein>
<dbReference type="EMBL" id="JAAWWB010000007">
    <property type="protein sequence ID" value="KAG6779845.1"/>
    <property type="molecule type" value="Genomic_DNA"/>
</dbReference>
<reference evidence="1" key="1">
    <citation type="journal article" date="2020" name="bioRxiv">
        <title>Hybrid origin of Populus tomentosa Carr. identified through genome sequencing and phylogenomic analysis.</title>
        <authorList>
            <person name="An X."/>
            <person name="Gao K."/>
            <person name="Chen Z."/>
            <person name="Li J."/>
            <person name="Yang X."/>
            <person name="Yang X."/>
            <person name="Zhou J."/>
            <person name="Guo T."/>
            <person name="Zhao T."/>
            <person name="Huang S."/>
            <person name="Miao D."/>
            <person name="Khan W.U."/>
            <person name="Rao P."/>
            <person name="Ye M."/>
            <person name="Lei B."/>
            <person name="Liao W."/>
            <person name="Wang J."/>
            <person name="Ji L."/>
            <person name="Li Y."/>
            <person name="Guo B."/>
            <person name="Mustafa N.S."/>
            <person name="Li S."/>
            <person name="Yun Q."/>
            <person name="Keller S.R."/>
            <person name="Mao J."/>
            <person name="Zhang R."/>
            <person name="Strauss S.H."/>
        </authorList>
    </citation>
    <scope>NUCLEOTIDE SEQUENCE</scope>
    <source>
        <strain evidence="1">GM15</strain>
        <tissue evidence="1">Leaf</tissue>
    </source>
</reference>
<evidence type="ECO:0000313" key="2">
    <source>
        <dbReference type="Proteomes" id="UP000886885"/>
    </source>
</evidence>
<dbReference type="Proteomes" id="UP000886885">
    <property type="component" value="Chromosome 4A"/>
</dbReference>
<dbReference type="AlphaFoldDB" id="A0A8X8AF07"/>
<sequence>MYFSRWEFQLMNWGESWDICSGICCTQGCISNKVSPHCGSYSQCCWLDWLLLVLGSDSMCPLMSVIISVINHYNETNFYSGFFFFKTEALHEHNIQDACLWYGTNENKIHEFRSLPTR</sequence>
<gene>
    <name evidence="1" type="ORF">POTOM_016246</name>
</gene>
<accession>A0A8X8AF07</accession>